<dbReference type="AlphaFoldDB" id="A0AAV6HAX0"/>
<evidence type="ECO:0000313" key="2">
    <source>
        <dbReference type="Proteomes" id="UP000823561"/>
    </source>
</evidence>
<evidence type="ECO:0000313" key="1">
    <source>
        <dbReference type="EMBL" id="KAG5283160.1"/>
    </source>
</evidence>
<reference evidence="1" key="1">
    <citation type="submission" date="2020-10" db="EMBL/GenBank/DDBJ databases">
        <title>Chromosome-scale genome assembly of the Allis shad, Alosa alosa.</title>
        <authorList>
            <person name="Margot Z."/>
            <person name="Christophe K."/>
            <person name="Cabau C."/>
            <person name="Louis A."/>
            <person name="Berthelot C."/>
            <person name="Parey E."/>
            <person name="Roest Crollius H."/>
            <person name="Montfort J."/>
            <person name="Robinson-Rechavi M."/>
            <person name="Bucao C."/>
            <person name="Bouchez O."/>
            <person name="Gislard M."/>
            <person name="Lluch J."/>
            <person name="Milhes M."/>
            <person name="Lampietro C."/>
            <person name="Lopez Roques C."/>
            <person name="Donnadieu C."/>
            <person name="Braasch I."/>
            <person name="Desvignes T."/>
            <person name="Postlethwait J."/>
            <person name="Bobe J."/>
            <person name="Guiguen Y."/>
        </authorList>
    </citation>
    <scope>NUCLEOTIDE SEQUENCE</scope>
    <source>
        <strain evidence="1">M-15738</strain>
        <tissue evidence="1">Blood</tissue>
    </source>
</reference>
<name>A0AAV6HAX0_9TELE</name>
<protein>
    <submittedName>
        <fullName evidence="1">Uncharacterized protein</fullName>
    </submittedName>
</protein>
<dbReference type="EMBL" id="JADWDJ010000003">
    <property type="protein sequence ID" value="KAG5283160.1"/>
    <property type="molecule type" value="Genomic_DNA"/>
</dbReference>
<gene>
    <name evidence="1" type="ORF">AALO_G00038990</name>
</gene>
<dbReference type="Proteomes" id="UP000823561">
    <property type="component" value="Chromosome 3"/>
</dbReference>
<keyword evidence="2" id="KW-1185">Reference proteome</keyword>
<comment type="caution">
    <text evidence="1">The sequence shown here is derived from an EMBL/GenBank/DDBJ whole genome shotgun (WGS) entry which is preliminary data.</text>
</comment>
<organism evidence="1 2">
    <name type="scientific">Alosa alosa</name>
    <name type="common">allis shad</name>
    <dbReference type="NCBI Taxonomy" id="278164"/>
    <lineage>
        <taxon>Eukaryota</taxon>
        <taxon>Metazoa</taxon>
        <taxon>Chordata</taxon>
        <taxon>Craniata</taxon>
        <taxon>Vertebrata</taxon>
        <taxon>Euteleostomi</taxon>
        <taxon>Actinopterygii</taxon>
        <taxon>Neopterygii</taxon>
        <taxon>Teleostei</taxon>
        <taxon>Clupei</taxon>
        <taxon>Clupeiformes</taxon>
        <taxon>Clupeoidei</taxon>
        <taxon>Clupeidae</taxon>
        <taxon>Alosa</taxon>
    </lineage>
</organism>
<proteinExistence type="predicted"/>
<accession>A0AAV6HAX0</accession>
<sequence length="69" mass="7979">MRMKELSLRQDPDLRKELALLARGCDFVLPSRFKKRLRAFQQGQAQVKKREAHSSVASGKRFKVLLPRG</sequence>